<protein>
    <submittedName>
        <fullName evidence="2">Uncharacterized protein</fullName>
    </submittedName>
</protein>
<keyword evidence="1" id="KW-0812">Transmembrane</keyword>
<feature type="transmembrane region" description="Helical" evidence="1">
    <location>
        <begin position="12"/>
        <end position="32"/>
    </location>
</feature>
<organism evidence="2 3">
    <name type="scientific">Caenorhabditis nigoni</name>
    <dbReference type="NCBI Taxonomy" id="1611254"/>
    <lineage>
        <taxon>Eukaryota</taxon>
        <taxon>Metazoa</taxon>
        <taxon>Ecdysozoa</taxon>
        <taxon>Nematoda</taxon>
        <taxon>Chromadorea</taxon>
        <taxon>Rhabditida</taxon>
        <taxon>Rhabditina</taxon>
        <taxon>Rhabditomorpha</taxon>
        <taxon>Rhabditoidea</taxon>
        <taxon>Rhabditidae</taxon>
        <taxon>Peloderinae</taxon>
        <taxon>Caenorhabditis</taxon>
    </lineage>
</organism>
<dbReference type="AlphaFoldDB" id="A0A2G5U4T8"/>
<dbReference type="Proteomes" id="UP000230233">
    <property type="component" value="Chromosome IV"/>
</dbReference>
<dbReference type="EMBL" id="PDUG01000004">
    <property type="protein sequence ID" value="PIC34572.1"/>
    <property type="molecule type" value="Genomic_DNA"/>
</dbReference>
<gene>
    <name evidence="2" type="primary">Cnig_chr_IV.g14184</name>
    <name evidence="2" type="ORF">B9Z55_014184</name>
</gene>
<reference evidence="3" key="1">
    <citation type="submission" date="2017-10" db="EMBL/GenBank/DDBJ databases">
        <title>Rapid genome shrinkage in a self-fertile nematode reveals novel sperm competition proteins.</title>
        <authorList>
            <person name="Yin D."/>
            <person name="Schwarz E.M."/>
            <person name="Thomas C.G."/>
            <person name="Felde R.L."/>
            <person name="Korf I.F."/>
            <person name="Cutter A.D."/>
            <person name="Schartner C.M."/>
            <person name="Ralston E.J."/>
            <person name="Meyer B.J."/>
            <person name="Haag E.S."/>
        </authorList>
    </citation>
    <scope>NUCLEOTIDE SEQUENCE [LARGE SCALE GENOMIC DNA]</scope>
    <source>
        <strain evidence="3">JU1422</strain>
    </source>
</reference>
<accession>A0A2G5U4T8</accession>
<evidence type="ECO:0000313" key="3">
    <source>
        <dbReference type="Proteomes" id="UP000230233"/>
    </source>
</evidence>
<dbReference type="OrthoDB" id="5872111at2759"/>
<keyword evidence="3" id="KW-1185">Reference proteome</keyword>
<evidence type="ECO:0000313" key="2">
    <source>
        <dbReference type="EMBL" id="PIC34572.1"/>
    </source>
</evidence>
<name>A0A2G5U4T8_9PELO</name>
<comment type="caution">
    <text evidence="2">The sequence shown here is derived from an EMBL/GenBank/DDBJ whole genome shotgun (WGS) entry which is preliminary data.</text>
</comment>
<proteinExistence type="predicted"/>
<evidence type="ECO:0000256" key="1">
    <source>
        <dbReference type="SAM" id="Phobius"/>
    </source>
</evidence>
<sequence>MNPSYLLRTLLYSVIVLSLILSFKVLVAIYSIDEDKSITKDEENAFDVLPKNDTASLDIIGKSEAVQSWLAKKQNSRTKSLSEVESSLRVDQAAQLSARRNPKFEAVDPEIERLQNQVHQFKFVQ</sequence>
<keyword evidence="1" id="KW-1133">Transmembrane helix</keyword>
<keyword evidence="1" id="KW-0472">Membrane</keyword>